<feature type="compositionally biased region" description="Low complexity" evidence="1">
    <location>
        <begin position="75"/>
        <end position="90"/>
    </location>
</feature>
<proteinExistence type="predicted"/>
<organism evidence="2 3">
    <name type="scientific">Fomitopsis schrenkii</name>
    <name type="common">Brown rot fungus</name>
    <dbReference type="NCBI Taxonomy" id="2126942"/>
    <lineage>
        <taxon>Eukaryota</taxon>
        <taxon>Fungi</taxon>
        <taxon>Dikarya</taxon>
        <taxon>Basidiomycota</taxon>
        <taxon>Agaricomycotina</taxon>
        <taxon>Agaricomycetes</taxon>
        <taxon>Polyporales</taxon>
        <taxon>Fomitopsis</taxon>
    </lineage>
</organism>
<dbReference type="Proteomes" id="UP000015241">
    <property type="component" value="Unassembled WGS sequence"/>
</dbReference>
<feature type="region of interest" description="Disordered" evidence="1">
    <location>
        <begin position="181"/>
        <end position="231"/>
    </location>
</feature>
<protein>
    <submittedName>
        <fullName evidence="2">Uncharacterized protein</fullName>
    </submittedName>
</protein>
<dbReference type="OrthoDB" id="3265692at2759"/>
<evidence type="ECO:0000313" key="3">
    <source>
        <dbReference type="Proteomes" id="UP000015241"/>
    </source>
</evidence>
<feature type="region of interest" description="Disordered" evidence="1">
    <location>
        <begin position="1"/>
        <end position="165"/>
    </location>
</feature>
<reference evidence="2 3" key="1">
    <citation type="journal article" date="2012" name="Science">
        <title>The Paleozoic origin of enzymatic lignin decomposition reconstructed from 31 fungal genomes.</title>
        <authorList>
            <person name="Floudas D."/>
            <person name="Binder M."/>
            <person name="Riley R."/>
            <person name="Barry K."/>
            <person name="Blanchette R.A."/>
            <person name="Henrissat B."/>
            <person name="Martinez A.T."/>
            <person name="Otillar R."/>
            <person name="Spatafora J.W."/>
            <person name="Yadav J.S."/>
            <person name="Aerts A."/>
            <person name="Benoit I."/>
            <person name="Boyd A."/>
            <person name="Carlson A."/>
            <person name="Copeland A."/>
            <person name="Coutinho P.M."/>
            <person name="de Vries R.P."/>
            <person name="Ferreira P."/>
            <person name="Findley K."/>
            <person name="Foster B."/>
            <person name="Gaskell J."/>
            <person name="Glotzer D."/>
            <person name="Gorecki P."/>
            <person name="Heitman J."/>
            <person name="Hesse C."/>
            <person name="Hori C."/>
            <person name="Igarashi K."/>
            <person name="Jurgens J.A."/>
            <person name="Kallen N."/>
            <person name="Kersten P."/>
            <person name="Kohler A."/>
            <person name="Kuees U."/>
            <person name="Kumar T.K.A."/>
            <person name="Kuo A."/>
            <person name="LaButti K."/>
            <person name="Larrondo L.F."/>
            <person name="Lindquist E."/>
            <person name="Ling A."/>
            <person name="Lombard V."/>
            <person name="Lucas S."/>
            <person name="Lundell T."/>
            <person name="Martin R."/>
            <person name="McLaughlin D.J."/>
            <person name="Morgenstern I."/>
            <person name="Morin E."/>
            <person name="Murat C."/>
            <person name="Nagy L.G."/>
            <person name="Nolan M."/>
            <person name="Ohm R.A."/>
            <person name="Patyshakuliyeva A."/>
            <person name="Rokas A."/>
            <person name="Ruiz-Duenas F.J."/>
            <person name="Sabat G."/>
            <person name="Salamov A."/>
            <person name="Samejima M."/>
            <person name="Schmutz J."/>
            <person name="Slot J.C."/>
            <person name="St John F."/>
            <person name="Stenlid J."/>
            <person name="Sun H."/>
            <person name="Sun S."/>
            <person name="Syed K."/>
            <person name="Tsang A."/>
            <person name="Wiebenga A."/>
            <person name="Young D."/>
            <person name="Pisabarro A."/>
            <person name="Eastwood D.C."/>
            <person name="Martin F."/>
            <person name="Cullen D."/>
            <person name="Grigoriev I.V."/>
            <person name="Hibbett D.S."/>
        </authorList>
    </citation>
    <scope>NUCLEOTIDE SEQUENCE</scope>
    <source>
        <strain evidence="3">FP-58527</strain>
    </source>
</reference>
<keyword evidence="3" id="KW-1185">Reference proteome</keyword>
<dbReference type="eggNOG" id="ENOG502SXWD">
    <property type="taxonomic scope" value="Eukaryota"/>
</dbReference>
<evidence type="ECO:0000313" key="2">
    <source>
        <dbReference type="EMBL" id="EPT02932.1"/>
    </source>
</evidence>
<dbReference type="InParanoid" id="S8ED76"/>
<dbReference type="HOGENOM" id="CLU_079103_0_0_1"/>
<name>S8ED76_FOMSC</name>
<dbReference type="AlphaFoldDB" id="S8ED76"/>
<dbReference type="EMBL" id="KE504132">
    <property type="protein sequence ID" value="EPT02932.1"/>
    <property type="molecule type" value="Genomic_DNA"/>
</dbReference>
<accession>S8ED76</accession>
<gene>
    <name evidence="2" type="ORF">FOMPIDRAFT_1047303</name>
</gene>
<feature type="compositionally biased region" description="Low complexity" evidence="1">
    <location>
        <begin position="120"/>
        <end position="151"/>
    </location>
</feature>
<sequence length="231" mass="24810">MAAASRIVSTMRRPFGISKKRDQSPVDSGMYSTPEESRPPVPSPYSVRDAPRPTIQQIAMGLHISRTPHLRSPRSESPSISQRGRSSSQPLQALKRTPANIPSRGTPVILPPPPPRSSMKKPGSPTKSPTSASLPPSSSDLSLTGSTLTMSAPPTPSVRTHRSASASIFPTRLQMSVSRILRVPNRKESPTVTPPLRADDDSTSSMSSGMSPRKTVRFSSSPVIPQRGLTF</sequence>
<evidence type="ECO:0000256" key="1">
    <source>
        <dbReference type="SAM" id="MobiDB-lite"/>
    </source>
</evidence>